<keyword evidence="4 5" id="KW-0472">Membrane</keyword>
<protein>
    <submittedName>
        <fullName evidence="6">Transporter (Formate/nitrite transporter family protein)</fullName>
    </submittedName>
</protein>
<feature type="transmembrane region" description="Helical" evidence="5">
    <location>
        <begin position="181"/>
        <end position="198"/>
    </location>
</feature>
<dbReference type="AlphaFoldDB" id="A0A225NMW7"/>
<dbReference type="Gene3D" id="1.20.1080.10">
    <property type="entry name" value="Glycerol uptake facilitator protein"/>
    <property type="match status" value="1"/>
</dbReference>
<name>A0A225NMW7_9RHOB</name>
<dbReference type="OrthoDB" id="261587at2"/>
<evidence type="ECO:0000313" key="7">
    <source>
        <dbReference type="Proteomes" id="UP000215377"/>
    </source>
</evidence>
<gene>
    <name evidence="6" type="ORF">ATO3_05835</name>
</gene>
<dbReference type="Proteomes" id="UP000215377">
    <property type="component" value="Unassembled WGS sequence"/>
</dbReference>
<evidence type="ECO:0000256" key="2">
    <source>
        <dbReference type="ARBA" id="ARBA00022692"/>
    </source>
</evidence>
<dbReference type="InterPro" id="IPR023271">
    <property type="entry name" value="Aquaporin-like"/>
</dbReference>
<keyword evidence="7" id="KW-1185">Reference proteome</keyword>
<evidence type="ECO:0000256" key="3">
    <source>
        <dbReference type="ARBA" id="ARBA00022989"/>
    </source>
</evidence>
<feature type="transmembrane region" description="Helical" evidence="5">
    <location>
        <begin position="246"/>
        <end position="267"/>
    </location>
</feature>
<keyword evidence="3 5" id="KW-1133">Transmembrane helix</keyword>
<reference evidence="6 7" key="1">
    <citation type="submission" date="2013-04" db="EMBL/GenBank/DDBJ databases">
        <title>Oceanicola sp. 22II1-22F33 Genome Sequencing.</title>
        <authorList>
            <person name="Lai Q."/>
            <person name="Li G."/>
            <person name="Shao Z."/>
        </authorList>
    </citation>
    <scope>NUCLEOTIDE SEQUENCE [LARGE SCALE GENOMIC DNA]</scope>
    <source>
        <strain evidence="6 7">22II1-22F33</strain>
    </source>
</reference>
<evidence type="ECO:0000256" key="5">
    <source>
        <dbReference type="SAM" id="Phobius"/>
    </source>
</evidence>
<accession>A0A225NMW7</accession>
<dbReference type="RefSeq" id="WP_088648891.1">
    <property type="nucleotide sequence ID" value="NZ_AQQR01000002.1"/>
</dbReference>
<dbReference type="GO" id="GO:0005886">
    <property type="term" value="C:plasma membrane"/>
    <property type="evidence" value="ECO:0007669"/>
    <property type="project" value="TreeGrafter"/>
</dbReference>
<evidence type="ECO:0000313" key="6">
    <source>
        <dbReference type="EMBL" id="OWU75722.1"/>
    </source>
</evidence>
<dbReference type="Pfam" id="PF01226">
    <property type="entry name" value="Form_Nir_trans"/>
    <property type="match status" value="1"/>
</dbReference>
<dbReference type="PANTHER" id="PTHR30520">
    <property type="entry name" value="FORMATE TRANSPORTER-RELATED"/>
    <property type="match status" value="1"/>
</dbReference>
<organism evidence="6 7">
    <name type="scientific">Marinibacterium profundimaris</name>
    <dbReference type="NCBI Taxonomy" id="1679460"/>
    <lineage>
        <taxon>Bacteria</taxon>
        <taxon>Pseudomonadati</taxon>
        <taxon>Pseudomonadota</taxon>
        <taxon>Alphaproteobacteria</taxon>
        <taxon>Rhodobacterales</taxon>
        <taxon>Paracoccaceae</taxon>
        <taxon>Marinibacterium</taxon>
    </lineage>
</organism>
<feature type="transmembrane region" description="Helical" evidence="5">
    <location>
        <begin position="205"/>
        <end position="226"/>
    </location>
</feature>
<dbReference type="InterPro" id="IPR000292">
    <property type="entry name" value="For/NO2_transpt"/>
</dbReference>
<dbReference type="EMBL" id="AQQR01000002">
    <property type="protein sequence ID" value="OWU75722.1"/>
    <property type="molecule type" value="Genomic_DNA"/>
</dbReference>
<dbReference type="PANTHER" id="PTHR30520:SF2">
    <property type="entry name" value="INNER MEMBRANE PROTEIN YFDC"/>
    <property type="match status" value="1"/>
</dbReference>
<dbReference type="GO" id="GO:0015499">
    <property type="term" value="F:formate transmembrane transporter activity"/>
    <property type="evidence" value="ECO:0007669"/>
    <property type="project" value="TreeGrafter"/>
</dbReference>
<evidence type="ECO:0000256" key="4">
    <source>
        <dbReference type="ARBA" id="ARBA00023136"/>
    </source>
</evidence>
<feature type="transmembrane region" description="Helical" evidence="5">
    <location>
        <begin position="129"/>
        <end position="151"/>
    </location>
</feature>
<comment type="subcellular location">
    <subcellularLocation>
        <location evidence="1">Membrane</location>
        <topology evidence="1">Multi-pass membrane protein</topology>
    </subcellularLocation>
</comment>
<keyword evidence="2 5" id="KW-0812">Transmembrane</keyword>
<evidence type="ECO:0000256" key="1">
    <source>
        <dbReference type="ARBA" id="ARBA00004141"/>
    </source>
</evidence>
<proteinExistence type="predicted"/>
<feature type="transmembrane region" description="Helical" evidence="5">
    <location>
        <begin position="79"/>
        <end position="97"/>
    </location>
</feature>
<sequence>MEDELSEDLPLREEEQEAVKEAAMLSPRLIFEAIRRNGEEELQRPVSSTWNSGVMAGMLISFSVLGEAVLRAHLPDADWAYIVENFGYSFGFLLVVLGRMQLFTENTITTVVPVMLSKDWRSYLRTGRLWSVVLLANVVGAFIVAAFYVYAPVLSDEVRTAMMELSHHATSMPPFEGMMRGIPAGVLIAALVWMLPVVEHSEVPVIILFTWLIALGDFTHIVAGSVEMAFLVVQGELGARGAVLDFFLPVLAGNVLGGTMVFTMLAWGQIRPEVEEKENDRQRSAR</sequence>
<comment type="caution">
    <text evidence="6">The sequence shown here is derived from an EMBL/GenBank/DDBJ whole genome shotgun (WGS) entry which is preliminary data.</text>
</comment>